<evidence type="ECO:0000256" key="1">
    <source>
        <dbReference type="ARBA" id="ARBA00004292"/>
    </source>
</evidence>
<evidence type="ECO:0000256" key="19">
    <source>
        <dbReference type="SAM" id="Phobius"/>
    </source>
</evidence>
<protein>
    <recommendedName>
        <fullName evidence="17">Alternative oxidase</fullName>
        <ecNumber evidence="17">1.-.-.-</ecNumber>
    </recommendedName>
</protein>
<comment type="subcellular location">
    <subcellularLocation>
        <location evidence="1">Mitochondrion inner membrane</location>
        <topology evidence="1">Multi-pass membrane protein</topology>
        <orientation evidence="1">Matrix side</orientation>
    </subcellularLocation>
</comment>
<keyword evidence="14 17" id="KW-0472">Membrane</keyword>
<dbReference type="EMBL" id="ML993579">
    <property type="protein sequence ID" value="KAF2173945.1"/>
    <property type="molecule type" value="Genomic_DNA"/>
</dbReference>
<evidence type="ECO:0000256" key="11">
    <source>
        <dbReference type="ARBA" id="ARBA00023002"/>
    </source>
</evidence>
<keyword evidence="6 16" id="KW-0479">Metal-binding</keyword>
<organism evidence="20 21">
    <name type="scientific">Zasmidium cellare ATCC 36951</name>
    <dbReference type="NCBI Taxonomy" id="1080233"/>
    <lineage>
        <taxon>Eukaryota</taxon>
        <taxon>Fungi</taxon>
        <taxon>Dikarya</taxon>
        <taxon>Ascomycota</taxon>
        <taxon>Pezizomycotina</taxon>
        <taxon>Dothideomycetes</taxon>
        <taxon>Dothideomycetidae</taxon>
        <taxon>Mycosphaerellales</taxon>
        <taxon>Mycosphaerellaceae</taxon>
        <taxon>Zasmidium</taxon>
    </lineage>
</organism>
<feature type="compositionally biased region" description="Basic and acidic residues" evidence="18">
    <location>
        <begin position="312"/>
        <end position="342"/>
    </location>
</feature>
<feature type="transmembrane region" description="Helical" evidence="19">
    <location>
        <begin position="139"/>
        <end position="158"/>
    </location>
</feature>
<evidence type="ECO:0000256" key="12">
    <source>
        <dbReference type="ARBA" id="ARBA00023004"/>
    </source>
</evidence>
<dbReference type="GO" id="GO:0005743">
    <property type="term" value="C:mitochondrial inner membrane"/>
    <property type="evidence" value="ECO:0007669"/>
    <property type="project" value="UniProtKB-SubCell"/>
</dbReference>
<keyword evidence="9 17" id="KW-0249">Electron transport</keyword>
<feature type="binding site" evidence="16">
    <location>
        <position position="232"/>
    </location>
    <ligand>
        <name>Fe cation</name>
        <dbReference type="ChEBI" id="CHEBI:24875"/>
        <label>2</label>
    </ligand>
</feature>
<feature type="region of interest" description="Disordered" evidence="18">
    <location>
        <begin position="294"/>
        <end position="342"/>
    </location>
</feature>
<dbReference type="EC" id="1.-.-.-" evidence="17"/>
<proteinExistence type="inferred from homology"/>
<evidence type="ECO:0000256" key="6">
    <source>
        <dbReference type="ARBA" id="ARBA00022723"/>
    </source>
</evidence>
<feature type="binding site" evidence="16">
    <location>
        <position position="181"/>
    </location>
    <ligand>
        <name>Fe cation</name>
        <dbReference type="ChEBI" id="CHEBI:24875"/>
        <label>2</label>
    </ligand>
</feature>
<evidence type="ECO:0000256" key="2">
    <source>
        <dbReference type="ARBA" id="ARBA00008388"/>
    </source>
</evidence>
<keyword evidence="4 17" id="KW-0679">Respiratory chain</keyword>
<evidence type="ECO:0000256" key="15">
    <source>
        <dbReference type="ARBA" id="ARBA00025285"/>
    </source>
</evidence>
<feature type="transmembrane region" description="Helical" evidence="19">
    <location>
        <begin position="196"/>
        <end position="219"/>
    </location>
</feature>
<evidence type="ECO:0000256" key="14">
    <source>
        <dbReference type="ARBA" id="ARBA00023136"/>
    </source>
</evidence>
<evidence type="ECO:0000256" key="18">
    <source>
        <dbReference type="SAM" id="MobiDB-lite"/>
    </source>
</evidence>
<dbReference type="Proteomes" id="UP000799537">
    <property type="component" value="Unassembled WGS sequence"/>
</dbReference>
<evidence type="ECO:0000256" key="13">
    <source>
        <dbReference type="ARBA" id="ARBA00023128"/>
    </source>
</evidence>
<dbReference type="OrthoDB" id="16906at2759"/>
<feature type="binding site" evidence="16">
    <location>
        <position position="290"/>
    </location>
    <ligand>
        <name>Fe cation</name>
        <dbReference type="ChEBI" id="CHEBI:24875"/>
        <label>2</label>
    </ligand>
</feature>
<evidence type="ECO:0000256" key="9">
    <source>
        <dbReference type="ARBA" id="ARBA00022982"/>
    </source>
</evidence>
<keyword evidence="7" id="KW-0999">Mitochondrion inner membrane</keyword>
<feature type="binding site" evidence="16">
    <location>
        <position position="287"/>
    </location>
    <ligand>
        <name>Fe cation</name>
        <dbReference type="ChEBI" id="CHEBI:24875"/>
        <label>1</label>
    </ligand>
</feature>
<dbReference type="AlphaFoldDB" id="A0A6A6D4G0"/>
<gene>
    <name evidence="20" type="ORF">M409DRAFT_16215</name>
</gene>
<reference evidence="20" key="1">
    <citation type="journal article" date="2020" name="Stud. Mycol.">
        <title>101 Dothideomycetes genomes: a test case for predicting lifestyles and emergence of pathogens.</title>
        <authorList>
            <person name="Haridas S."/>
            <person name="Albert R."/>
            <person name="Binder M."/>
            <person name="Bloem J."/>
            <person name="Labutti K."/>
            <person name="Salamov A."/>
            <person name="Andreopoulos B."/>
            <person name="Baker S."/>
            <person name="Barry K."/>
            <person name="Bills G."/>
            <person name="Bluhm B."/>
            <person name="Cannon C."/>
            <person name="Castanera R."/>
            <person name="Culley D."/>
            <person name="Daum C."/>
            <person name="Ezra D."/>
            <person name="Gonzalez J."/>
            <person name="Henrissat B."/>
            <person name="Kuo A."/>
            <person name="Liang C."/>
            <person name="Lipzen A."/>
            <person name="Lutzoni F."/>
            <person name="Magnuson J."/>
            <person name="Mondo S."/>
            <person name="Nolan M."/>
            <person name="Ohm R."/>
            <person name="Pangilinan J."/>
            <person name="Park H.-J."/>
            <person name="Ramirez L."/>
            <person name="Alfaro M."/>
            <person name="Sun H."/>
            <person name="Tritt A."/>
            <person name="Yoshinaga Y."/>
            <person name="Zwiers L.-H."/>
            <person name="Turgeon B."/>
            <person name="Goodwin S."/>
            <person name="Spatafora J."/>
            <person name="Crous P."/>
            <person name="Grigoriev I."/>
        </authorList>
    </citation>
    <scope>NUCLEOTIDE SEQUENCE</scope>
    <source>
        <strain evidence="20">ATCC 36951</strain>
    </source>
</reference>
<dbReference type="CDD" id="cd01053">
    <property type="entry name" value="AOX"/>
    <property type="match status" value="1"/>
</dbReference>
<dbReference type="InterPro" id="IPR038659">
    <property type="entry name" value="AOX_sf"/>
</dbReference>
<dbReference type="PIRSF" id="PIRSF005229">
    <property type="entry name" value="AOX"/>
    <property type="match status" value="1"/>
</dbReference>
<dbReference type="FunFam" id="1.20.1260.140:FF:000002">
    <property type="entry name" value="Alternative oxidase"/>
    <property type="match status" value="1"/>
</dbReference>
<dbReference type="PANTHER" id="PTHR31803">
    <property type="entry name" value="ALTERNATIVE OXIDASE"/>
    <property type="match status" value="1"/>
</dbReference>
<dbReference type="GO" id="GO:0010230">
    <property type="term" value="P:alternative respiration"/>
    <property type="evidence" value="ECO:0007669"/>
    <property type="project" value="TreeGrafter"/>
</dbReference>
<evidence type="ECO:0000256" key="7">
    <source>
        <dbReference type="ARBA" id="ARBA00022792"/>
    </source>
</evidence>
<evidence type="ECO:0000256" key="3">
    <source>
        <dbReference type="ARBA" id="ARBA00022448"/>
    </source>
</evidence>
<dbReference type="GO" id="GO:0098803">
    <property type="term" value="C:respiratory chain complex"/>
    <property type="evidence" value="ECO:0007669"/>
    <property type="project" value="UniProtKB-UniRule"/>
</dbReference>
<keyword evidence="10 19" id="KW-1133">Transmembrane helix</keyword>
<keyword evidence="3" id="KW-0813">Transport</keyword>
<feature type="binding site" evidence="16">
    <location>
        <position position="181"/>
    </location>
    <ligand>
        <name>Fe cation</name>
        <dbReference type="ChEBI" id="CHEBI:24875"/>
        <label>1</label>
    </ligand>
</feature>
<dbReference type="GO" id="GO:0009916">
    <property type="term" value="F:alternative oxidase activity"/>
    <property type="evidence" value="ECO:0007669"/>
    <property type="project" value="UniProtKB-UniRule"/>
</dbReference>
<comment type="function">
    <text evidence="15">Catalyzes cyanide-resistant oxygen consumption. May increase respiration when the cytochrome respiratory pathway is restricted, or in response to low temperatures.</text>
</comment>
<feature type="binding site" evidence="16">
    <location>
        <position position="287"/>
    </location>
    <ligand>
        <name>Fe cation</name>
        <dbReference type="ChEBI" id="CHEBI:24875"/>
        <label>2</label>
    </ligand>
</feature>
<name>A0A6A6D4G0_ZASCE</name>
<evidence type="ECO:0000256" key="10">
    <source>
        <dbReference type="ARBA" id="ARBA00022989"/>
    </source>
</evidence>
<evidence type="ECO:0000256" key="5">
    <source>
        <dbReference type="ARBA" id="ARBA00022692"/>
    </source>
</evidence>
<evidence type="ECO:0000313" key="20">
    <source>
        <dbReference type="EMBL" id="KAF2173945.1"/>
    </source>
</evidence>
<keyword evidence="13" id="KW-0496">Mitochondrion</keyword>
<keyword evidence="11 17" id="KW-0560">Oxidoreductase</keyword>
<keyword evidence="12 16" id="KW-0408">Iron</keyword>
<evidence type="ECO:0000256" key="16">
    <source>
        <dbReference type="PIRSR" id="PIRSR005229-1"/>
    </source>
</evidence>
<feature type="binding site" evidence="16">
    <location>
        <position position="142"/>
    </location>
    <ligand>
        <name>Fe cation</name>
        <dbReference type="ChEBI" id="CHEBI:24875"/>
        <label>1</label>
    </ligand>
</feature>
<dbReference type="GO" id="GO:0046872">
    <property type="term" value="F:metal ion binding"/>
    <property type="evidence" value="ECO:0007669"/>
    <property type="project" value="UniProtKB-UniRule"/>
</dbReference>
<keyword evidence="5 17" id="KW-0812">Transmembrane</keyword>
<feature type="binding site" evidence="16">
    <location>
        <position position="184"/>
    </location>
    <ligand>
        <name>Fe cation</name>
        <dbReference type="ChEBI" id="CHEBI:24875"/>
        <label>1</label>
    </ligand>
</feature>
<dbReference type="PANTHER" id="PTHR31803:SF3">
    <property type="entry name" value="ALTERNATIVE OXIDASE"/>
    <property type="match status" value="1"/>
</dbReference>
<evidence type="ECO:0000256" key="4">
    <source>
        <dbReference type="ARBA" id="ARBA00022660"/>
    </source>
</evidence>
<sequence>MNCTRTLSTSNILPKQSAAQVLKVLNGSGAVTFSRPAFVGLQQQWAARQFSTTKPSNWKEFFPAKDTPAIRETPPAWPHPVYTEEQMKQVEIAHREAKSMSDKVAVAFVRTLRFGLDLASGYRHGNGKMTERRYMIRNIFLESVAGVPGIVAGMLRHLHSMRKMKRDNGWMESLLEESYNERMHLLTFLKMAEPGWFMRLMVLGAQGVFFNAFFLAYIVSPRTCHRFVGYLEEEAVLTYTREIEDIDAGRLPMWEKMQAPDIAIKYWNMPEGKRTMRDLLLYIRADESKHREVNHTLGNLDQNNDPNPYVSKYKDESQPHPGKDLKHQKPTGWDREEVIGKL</sequence>
<evidence type="ECO:0000313" key="21">
    <source>
        <dbReference type="Proteomes" id="UP000799537"/>
    </source>
</evidence>
<accession>A0A6A6D4G0</accession>
<evidence type="ECO:0000256" key="17">
    <source>
        <dbReference type="RuleBase" id="RU003779"/>
    </source>
</evidence>
<keyword evidence="8" id="KW-0809">Transit peptide</keyword>
<comment type="cofactor">
    <cofactor evidence="16 17">
        <name>Fe cation</name>
        <dbReference type="ChEBI" id="CHEBI:24875"/>
    </cofactor>
    <text evidence="16 17">Binds 2 iron ions per subunit.</text>
</comment>
<dbReference type="Gene3D" id="1.20.1260.140">
    <property type="entry name" value="Alternative oxidase"/>
    <property type="match status" value="1"/>
</dbReference>
<dbReference type="InterPro" id="IPR002680">
    <property type="entry name" value="AOX"/>
</dbReference>
<dbReference type="RefSeq" id="XP_033674834.1">
    <property type="nucleotide sequence ID" value="XM_033803539.1"/>
</dbReference>
<dbReference type="GeneID" id="54556811"/>
<keyword evidence="21" id="KW-1185">Reference proteome</keyword>
<feature type="compositionally biased region" description="Polar residues" evidence="18">
    <location>
        <begin position="296"/>
        <end position="306"/>
    </location>
</feature>
<dbReference type="Pfam" id="PF01786">
    <property type="entry name" value="AOX"/>
    <property type="match status" value="1"/>
</dbReference>
<evidence type="ECO:0000256" key="8">
    <source>
        <dbReference type="ARBA" id="ARBA00022946"/>
    </source>
</evidence>
<comment type="similarity">
    <text evidence="2 17">Belongs to the alternative oxidase family.</text>
</comment>